<organism evidence="1 2">
    <name type="scientific">Roseomonas gilardii</name>
    <dbReference type="NCBI Taxonomy" id="257708"/>
    <lineage>
        <taxon>Bacteria</taxon>
        <taxon>Pseudomonadati</taxon>
        <taxon>Pseudomonadota</taxon>
        <taxon>Alphaproteobacteria</taxon>
        <taxon>Acetobacterales</taxon>
        <taxon>Roseomonadaceae</taxon>
        <taxon>Roseomonas</taxon>
    </lineage>
</organism>
<accession>A0A1L7ADL5</accession>
<dbReference type="RefSeq" id="WP_075797824.1">
    <property type="nucleotide sequence ID" value="NZ_CP015583.1"/>
</dbReference>
<dbReference type="SUPFAM" id="SSF48452">
    <property type="entry name" value="TPR-like"/>
    <property type="match status" value="1"/>
</dbReference>
<evidence type="ECO:0000313" key="2">
    <source>
        <dbReference type="Proteomes" id="UP000185494"/>
    </source>
</evidence>
<dbReference type="EMBL" id="CP015583">
    <property type="protein sequence ID" value="APT56905.1"/>
    <property type="molecule type" value="Genomic_DNA"/>
</dbReference>
<evidence type="ECO:0000313" key="1">
    <source>
        <dbReference type="EMBL" id="APT56905.1"/>
    </source>
</evidence>
<dbReference type="InterPro" id="IPR019734">
    <property type="entry name" value="TPR_rpt"/>
</dbReference>
<dbReference type="SMART" id="SM00028">
    <property type="entry name" value="TPR"/>
    <property type="match status" value="2"/>
</dbReference>
<name>A0A1L7ADL5_9PROT</name>
<dbReference type="KEGG" id="rgi:RGI145_07115"/>
<protein>
    <submittedName>
        <fullName evidence="1">Uncharacterized protein</fullName>
    </submittedName>
</protein>
<dbReference type="Proteomes" id="UP000185494">
    <property type="component" value="Chromosome 1"/>
</dbReference>
<dbReference type="STRING" id="257708.RGI145_07115"/>
<reference evidence="1 2" key="1">
    <citation type="submission" date="2016-05" db="EMBL/GenBank/DDBJ databases">
        <title>Complete Genome and Methylome Analysis of Psychrotrophic Bacterial Isolates from Antarctic Lake Untersee.</title>
        <authorList>
            <person name="Fomenkov A."/>
            <person name="Akimov V.N."/>
            <person name="Vasilyeva L.V."/>
            <person name="Andersen D."/>
            <person name="Vincze T."/>
            <person name="Roberts R.J."/>
        </authorList>
    </citation>
    <scope>NUCLEOTIDE SEQUENCE [LARGE SCALE GENOMIC DNA]</scope>
    <source>
        <strain evidence="1 2">U14-5</strain>
    </source>
</reference>
<dbReference type="Gene3D" id="1.25.40.10">
    <property type="entry name" value="Tetratricopeptide repeat domain"/>
    <property type="match status" value="1"/>
</dbReference>
<gene>
    <name evidence="1" type="ORF">RGI145_07115</name>
</gene>
<sequence>MTDSRPEGTAFCIYGQLRDEDLTFPETARIAAESGASVFLSTWRRRGAKTGGATNLSQFFRMFGREAGFALPRRLGYRFSESFPDFAARAMAGAGEVEPESLRGWFPGVTLDIEDEALDLDFAGSRSDNNSLRMLYKLWRAVGLKRAEEKRRGRRFAAVVLFRPDVLPPEPRQMPPPAALPEAIFLPPGGWAPRHAHDVLIVCSSETADAIGALFGRAVLERVSGWDGIHPQLHDHLAALGKEIRSVPVPLALRERAERHQPHNRALLRELLDSGNWDAHGWSEPKPQLGKALADLLRAVEEVLDGKPEAALERLRALLDRGPPLAVLEGVASVAADALLAQGRKRDAYALLLMRVLAALVPEPGWLEDGEFHRNLTRLSEAGGPLTGQQGSCAAIEALLDEAPMAPVVREVWTAMLRLLPWDRLSAEAERVAEFFGQDIAVMSRRFWQLLKGNRLDEAAALAARMRQSAPGDWRGNDHLGHVHSRRGEVREALDCAIAALAMEPENWGLLARVGKLHEQLGQFPQARRHMEAALARDADHHVRAGYAHLLARMGETEEMRRYVSRCLAEAPEDAWLRDALGPLAPQAA</sequence>
<proteinExistence type="predicted"/>
<dbReference type="InterPro" id="IPR011990">
    <property type="entry name" value="TPR-like_helical_dom_sf"/>
</dbReference>
<dbReference type="AlphaFoldDB" id="A0A1L7ADL5"/>